<reference evidence="2 3" key="1">
    <citation type="journal article" date="2016" name="Nat. Commun.">
        <title>Thousands of microbial genomes shed light on interconnected biogeochemical processes in an aquifer system.</title>
        <authorList>
            <person name="Anantharaman K."/>
            <person name="Brown C.T."/>
            <person name="Hug L.A."/>
            <person name="Sharon I."/>
            <person name="Castelle C.J."/>
            <person name="Probst A.J."/>
            <person name="Thomas B.C."/>
            <person name="Singh A."/>
            <person name="Wilkins M.J."/>
            <person name="Karaoz U."/>
            <person name="Brodie E.L."/>
            <person name="Williams K.H."/>
            <person name="Hubbard S.S."/>
            <person name="Banfield J.F."/>
        </authorList>
    </citation>
    <scope>NUCLEOTIDE SEQUENCE [LARGE SCALE GENOMIC DNA]</scope>
</reference>
<comment type="caution">
    <text evidence="2">The sequence shown here is derived from an EMBL/GenBank/DDBJ whole genome shotgun (WGS) entry which is preliminary data.</text>
</comment>
<organism evidence="2 3">
    <name type="scientific">Candidatus Azambacteria bacterium RIFCSPLOWO2_02_FULL_44_14</name>
    <dbReference type="NCBI Taxonomy" id="1797306"/>
    <lineage>
        <taxon>Bacteria</taxon>
        <taxon>Candidatus Azamiibacteriota</taxon>
    </lineage>
</organism>
<name>A0A1F5CBI5_9BACT</name>
<dbReference type="AlphaFoldDB" id="A0A1F5CBI5"/>
<evidence type="ECO:0000313" key="3">
    <source>
        <dbReference type="Proteomes" id="UP000177197"/>
    </source>
</evidence>
<feature type="region of interest" description="Disordered" evidence="1">
    <location>
        <begin position="46"/>
        <end position="72"/>
    </location>
</feature>
<sequence>MAKAKLFRLRELLSGNWVDVALIKKLPWRTFLQATFVKGLVIRRKRRASKSDPSRPARRATKRVSEGQALWC</sequence>
<evidence type="ECO:0000313" key="2">
    <source>
        <dbReference type="EMBL" id="OGD40219.1"/>
    </source>
</evidence>
<gene>
    <name evidence="2" type="ORF">A3I30_03055</name>
</gene>
<proteinExistence type="predicted"/>
<dbReference type="EMBL" id="MEYV01000011">
    <property type="protein sequence ID" value="OGD40219.1"/>
    <property type="molecule type" value="Genomic_DNA"/>
</dbReference>
<evidence type="ECO:0000256" key="1">
    <source>
        <dbReference type="SAM" id="MobiDB-lite"/>
    </source>
</evidence>
<dbReference type="Proteomes" id="UP000177197">
    <property type="component" value="Unassembled WGS sequence"/>
</dbReference>
<protein>
    <submittedName>
        <fullName evidence="2">Uncharacterized protein</fullName>
    </submittedName>
</protein>
<accession>A0A1F5CBI5</accession>